<evidence type="ECO:0000256" key="4">
    <source>
        <dbReference type="ARBA" id="ARBA00022801"/>
    </source>
</evidence>
<dbReference type="Gene3D" id="3.40.50.300">
    <property type="entry name" value="P-loop containing nucleotide triphosphate hydrolases"/>
    <property type="match status" value="1"/>
</dbReference>
<feature type="region of interest" description="Disordered" evidence="8">
    <location>
        <begin position="1174"/>
        <end position="1194"/>
    </location>
</feature>
<evidence type="ECO:0000256" key="7">
    <source>
        <dbReference type="ARBA" id="ARBA00047304"/>
    </source>
</evidence>
<dbReference type="Pfam" id="PF00931">
    <property type="entry name" value="NB-ARC"/>
    <property type="match status" value="1"/>
</dbReference>
<dbReference type="InterPro" id="IPR003591">
    <property type="entry name" value="Leu-rich_rpt_typical-subtyp"/>
</dbReference>
<comment type="catalytic activity">
    <reaction evidence="7">
        <text>NAD(+) + H2O = ADP-D-ribose + nicotinamide + H(+)</text>
        <dbReference type="Rhea" id="RHEA:16301"/>
        <dbReference type="ChEBI" id="CHEBI:15377"/>
        <dbReference type="ChEBI" id="CHEBI:15378"/>
        <dbReference type="ChEBI" id="CHEBI:17154"/>
        <dbReference type="ChEBI" id="CHEBI:57540"/>
        <dbReference type="ChEBI" id="CHEBI:57967"/>
        <dbReference type="EC" id="3.2.2.6"/>
    </reaction>
    <physiologicalReaction direction="left-to-right" evidence="7">
        <dbReference type="Rhea" id="RHEA:16302"/>
    </physiologicalReaction>
</comment>
<gene>
    <name evidence="10" type="ORF">RGQ29_031127</name>
</gene>
<keyword evidence="5" id="KW-0611">Plant defense</keyword>
<dbReference type="GO" id="GO:0007165">
    <property type="term" value="P:signal transduction"/>
    <property type="evidence" value="ECO:0007669"/>
    <property type="project" value="InterPro"/>
</dbReference>
<dbReference type="InterPro" id="IPR058546">
    <property type="entry name" value="RPS4B/Roq1-like_LRR"/>
</dbReference>
<sequence>MSTQTASSSSSSSSSSFSSSLKYDVFLSFCSVDTCKNFTDHLYTALRRKGIITFRNDDEIHEQGKYISSQLLKAIEESKYAIIVLSTNYASSRWCLIQLAKIVECIEETKLIVLPIFYHVDPSDVRNQTGTLAEAFEKHQKDPKINREDVQAWKAALKEVGNISGWDLHDRHESIIIQEILERISGELNLIFQSTISKELVGIESRVMEMLDLYLVEGSGGVRFVGICGMGGMGKTTLALEIYERISGGFEASSFIADVREKTKNHHLVSLQEQLLSNILKGSRKNISNVFEGINVIGNRLRNKKVLIVLDDVDGEEQLEALVGNHDWFGSGTRIIVTNRDIHLLRRRGMDEIYTVKGLNNNDALWLFSWRAFKKSYLEENYVDLSKDLVNYANGLPLALKVLGSVLFEKRIDEWKSTLYKLKQEPDRNIVNILQISFDCLMDTQKDLFLDIACLLKGENKNCIRDILESFGYYPDYNIDVLMDKSLITINREGTLLMHDLLQEMGQEIVRRESPEEPGRRSRLWLCEDVLHILKNDTGTEVVEGIMLNMPIEAKEHLSAETFSKMKNLRLLKINNVKPPQGLNRGHILNELKLIDLSDSQNLIEIPDLSGVPNLKQLILRRCTKLYMIRASLGDLKQLIHLDLNGCKGLKSLPHKINLEALEIIDLGGCSRLKKFPEITGNMSRLSELCLSETIIKDLSLLLKHLTNLTKLDLRECKNLSSLPNAVCSLMSLKTLNLSGCSRLDKLPENLGNVEGLEALNVSGTSIRGLPSSIILLKNLKNLSFSGCDFLLSKPSNKLLNFPLFQSSPDAIGMLMHSLSSLSSLRDLNLSYCNLRAVPDVIGCLSSLTFLQLKGNNFVSLPKNIIQLSHLKTLYLCGCMDLRLLPELPLNIMYINIDGCMSLETLPIRPEDDFRPCLSLRNCIKLINNQGYNDMFLTMLRRYIQGAYLRYEYFLIPGSEIPKWFSHQSVGTSLNLQGPLDFMAIVVCVVFIFRKHRPLPTTPWGFTHYLHFSYNVMGSEISDSHGIIFHEQSGKIGSSHLWLKYFPFENFQGKSGNELSQIDANGISQIDVQIETEGPGLEVTKCWAHLVYKQDFEDLKQTMAGSSRCSISPYEDDLDDSAKDTKIKRSRDDFDGDAAGPSGEATNSEVDIPHPKRIRLPNLIERFIPHLGNWFGNSSTQEEGDSDCEEEKSQ</sequence>
<evidence type="ECO:0000256" key="6">
    <source>
        <dbReference type="ARBA" id="ARBA00023027"/>
    </source>
</evidence>
<evidence type="ECO:0000259" key="9">
    <source>
        <dbReference type="PROSITE" id="PS50104"/>
    </source>
</evidence>
<dbReference type="InterPro" id="IPR000157">
    <property type="entry name" value="TIR_dom"/>
</dbReference>
<evidence type="ECO:0000313" key="11">
    <source>
        <dbReference type="Proteomes" id="UP001324115"/>
    </source>
</evidence>
<accession>A0AAN7IIC4</accession>
<dbReference type="InterPro" id="IPR045344">
    <property type="entry name" value="C-JID"/>
</dbReference>
<dbReference type="SUPFAM" id="SSF52200">
    <property type="entry name" value="Toll/Interleukin receptor TIR domain"/>
    <property type="match status" value="1"/>
</dbReference>
<feature type="compositionally biased region" description="Acidic residues" evidence="8">
    <location>
        <begin position="1182"/>
        <end position="1194"/>
    </location>
</feature>
<keyword evidence="6" id="KW-0520">NAD</keyword>
<dbReference type="InterPro" id="IPR058192">
    <property type="entry name" value="WHD_ROQ1-like"/>
</dbReference>
<dbReference type="PANTHER" id="PTHR11017">
    <property type="entry name" value="LEUCINE-RICH REPEAT-CONTAINING PROTEIN"/>
    <property type="match status" value="1"/>
</dbReference>
<dbReference type="PANTHER" id="PTHR11017:SF559">
    <property type="entry name" value="DISEASE RESISTANCE PROTEIN CHL1"/>
    <property type="match status" value="1"/>
</dbReference>
<feature type="domain" description="TIR" evidence="9">
    <location>
        <begin position="21"/>
        <end position="188"/>
    </location>
</feature>
<keyword evidence="3" id="KW-0677">Repeat</keyword>
<dbReference type="Pfam" id="PF20160">
    <property type="entry name" value="C-JID"/>
    <property type="match status" value="1"/>
</dbReference>
<dbReference type="Proteomes" id="UP001324115">
    <property type="component" value="Unassembled WGS sequence"/>
</dbReference>
<dbReference type="EC" id="3.2.2.6" evidence="1"/>
<dbReference type="Gene3D" id="3.80.10.10">
    <property type="entry name" value="Ribonuclease Inhibitor"/>
    <property type="match status" value="3"/>
</dbReference>
<dbReference type="SUPFAM" id="SSF52058">
    <property type="entry name" value="L domain-like"/>
    <property type="match status" value="2"/>
</dbReference>
<proteinExistence type="predicted"/>
<protein>
    <recommendedName>
        <fullName evidence="1">ADP-ribosyl cyclase/cyclic ADP-ribose hydrolase</fullName>
        <ecNumber evidence="1">3.2.2.6</ecNumber>
    </recommendedName>
</protein>
<dbReference type="SUPFAM" id="SSF52540">
    <property type="entry name" value="P-loop containing nucleoside triphosphate hydrolases"/>
    <property type="match status" value="1"/>
</dbReference>
<evidence type="ECO:0000256" key="5">
    <source>
        <dbReference type="ARBA" id="ARBA00022821"/>
    </source>
</evidence>
<dbReference type="PRINTS" id="PR00364">
    <property type="entry name" value="DISEASERSIST"/>
</dbReference>
<comment type="caution">
    <text evidence="10">The sequence shown here is derived from an EMBL/GenBank/DDBJ whole genome shotgun (WGS) entry which is preliminary data.</text>
</comment>
<dbReference type="GO" id="GO:0043531">
    <property type="term" value="F:ADP binding"/>
    <property type="evidence" value="ECO:0007669"/>
    <property type="project" value="InterPro"/>
</dbReference>
<dbReference type="InterPro" id="IPR032675">
    <property type="entry name" value="LRR_dom_sf"/>
</dbReference>
<reference evidence="10 11" key="1">
    <citation type="journal article" date="2023" name="G3 (Bethesda)">
        <title>A haplotype-resolved chromosome-scale genome for Quercus rubra L. provides insights into the genetics of adaptive traits for red oak species.</title>
        <authorList>
            <person name="Kapoor B."/>
            <person name="Jenkins J."/>
            <person name="Schmutz J."/>
            <person name="Zhebentyayeva T."/>
            <person name="Kuelheim C."/>
            <person name="Coggeshall M."/>
            <person name="Heim C."/>
            <person name="Lasky J.R."/>
            <person name="Leites L."/>
            <person name="Islam-Faridi N."/>
            <person name="Romero-Severson J."/>
            <person name="DeLeo V.L."/>
            <person name="Lucas S.M."/>
            <person name="Lazic D."/>
            <person name="Gailing O."/>
            <person name="Carlson J."/>
            <person name="Staton M."/>
        </authorList>
    </citation>
    <scope>NUCLEOTIDE SEQUENCE [LARGE SCALE GENOMIC DNA]</scope>
    <source>
        <strain evidence="10">Pseudo-F2</strain>
    </source>
</reference>
<organism evidence="10 11">
    <name type="scientific">Quercus rubra</name>
    <name type="common">Northern red oak</name>
    <name type="synonym">Quercus borealis</name>
    <dbReference type="NCBI Taxonomy" id="3512"/>
    <lineage>
        <taxon>Eukaryota</taxon>
        <taxon>Viridiplantae</taxon>
        <taxon>Streptophyta</taxon>
        <taxon>Embryophyta</taxon>
        <taxon>Tracheophyta</taxon>
        <taxon>Spermatophyta</taxon>
        <taxon>Magnoliopsida</taxon>
        <taxon>eudicotyledons</taxon>
        <taxon>Gunneridae</taxon>
        <taxon>Pentapetalae</taxon>
        <taxon>rosids</taxon>
        <taxon>fabids</taxon>
        <taxon>Fagales</taxon>
        <taxon>Fagaceae</taxon>
        <taxon>Quercus</taxon>
    </lineage>
</organism>
<dbReference type="EMBL" id="JAXUIC010000009">
    <property type="protein sequence ID" value="KAK4573030.1"/>
    <property type="molecule type" value="Genomic_DNA"/>
</dbReference>
<evidence type="ECO:0000256" key="2">
    <source>
        <dbReference type="ARBA" id="ARBA00022614"/>
    </source>
</evidence>
<dbReference type="Pfam" id="PF01582">
    <property type="entry name" value="TIR"/>
    <property type="match status" value="1"/>
</dbReference>
<evidence type="ECO:0000256" key="1">
    <source>
        <dbReference type="ARBA" id="ARBA00011982"/>
    </source>
</evidence>
<dbReference type="PROSITE" id="PS50104">
    <property type="entry name" value="TIR"/>
    <property type="match status" value="1"/>
</dbReference>
<dbReference type="Pfam" id="PF23282">
    <property type="entry name" value="WHD_ROQ1"/>
    <property type="match status" value="1"/>
</dbReference>
<dbReference type="InterPro" id="IPR042197">
    <property type="entry name" value="Apaf_helical"/>
</dbReference>
<evidence type="ECO:0000256" key="3">
    <source>
        <dbReference type="ARBA" id="ARBA00022737"/>
    </source>
</evidence>
<dbReference type="Pfam" id="PF23286">
    <property type="entry name" value="LRR_13"/>
    <property type="match status" value="2"/>
</dbReference>
<dbReference type="InterPro" id="IPR035897">
    <property type="entry name" value="Toll_tir_struct_dom_sf"/>
</dbReference>
<keyword evidence="2" id="KW-0433">Leucine-rich repeat</keyword>
<dbReference type="InterPro" id="IPR044974">
    <property type="entry name" value="Disease_R_plants"/>
</dbReference>
<keyword evidence="4" id="KW-0378">Hydrolase</keyword>
<dbReference type="Gene3D" id="3.40.50.10140">
    <property type="entry name" value="Toll/interleukin-1 receptor homology (TIR) domain"/>
    <property type="match status" value="1"/>
</dbReference>
<feature type="region of interest" description="Disordered" evidence="8">
    <location>
        <begin position="1107"/>
        <end position="1155"/>
    </location>
</feature>
<keyword evidence="11" id="KW-1185">Reference proteome</keyword>
<dbReference type="InterPro" id="IPR002182">
    <property type="entry name" value="NB-ARC"/>
</dbReference>
<dbReference type="Gene3D" id="1.10.8.430">
    <property type="entry name" value="Helical domain of apoptotic protease-activating factors"/>
    <property type="match status" value="1"/>
</dbReference>
<name>A0AAN7IIC4_QUERU</name>
<dbReference type="SMART" id="SM00369">
    <property type="entry name" value="LRR_TYP"/>
    <property type="match status" value="4"/>
</dbReference>
<dbReference type="GO" id="GO:0006952">
    <property type="term" value="P:defense response"/>
    <property type="evidence" value="ECO:0007669"/>
    <property type="project" value="InterPro"/>
</dbReference>
<dbReference type="InterPro" id="IPR027417">
    <property type="entry name" value="P-loop_NTPase"/>
</dbReference>
<dbReference type="AlphaFoldDB" id="A0AAN7IIC4"/>
<feature type="compositionally biased region" description="Basic and acidic residues" evidence="8">
    <location>
        <begin position="1120"/>
        <end position="1133"/>
    </location>
</feature>
<dbReference type="FunFam" id="3.40.50.10140:FF:000007">
    <property type="entry name" value="Disease resistance protein (TIR-NBS-LRR class)"/>
    <property type="match status" value="1"/>
</dbReference>
<evidence type="ECO:0000313" key="10">
    <source>
        <dbReference type="EMBL" id="KAK4573030.1"/>
    </source>
</evidence>
<dbReference type="InterPro" id="IPR003593">
    <property type="entry name" value="AAA+_ATPase"/>
</dbReference>
<dbReference type="GO" id="GO:0061809">
    <property type="term" value="F:NAD+ nucleosidase activity, cyclic ADP-ribose generating"/>
    <property type="evidence" value="ECO:0007669"/>
    <property type="project" value="UniProtKB-EC"/>
</dbReference>
<dbReference type="SMART" id="SM00382">
    <property type="entry name" value="AAA"/>
    <property type="match status" value="1"/>
</dbReference>
<dbReference type="SMART" id="SM00255">
    <property type="entry name" value="TIR"/>
    <property type="match status" value="1"/>
</dbReference>
<evidence type="ECO:0000256" key="8">
    <source>
        <dbReference type="SAM" id="MobiDB-lite"/>
    </source>
</evidence>